<evidence type="ECO:0000256" key="7">
    <source>
        <dbReference type="ARBA" id="ARBA00022705"/>
    </source>
</evidence>
<keyword evidence="5 10" id="KW-0808">Transferase</keyword>
<evidence type="ECO:0000313" key="15">
    <source>
        <dbReference type="Proteomes" id="UP000284178"/>
    </source>
</evidence>
<dbReference type="GeneID" id="83016552"/>
<dbReference type="InterPro" id="IPR022634">
    <property type="entry name" value="DNA_polIII_beta_N"/>
</dbReference>
<dbReference type="InterPro" id="IPR022635">
    <property type="entry name" value="DNA_polIII_beta_C"/>
</dbReference>
<dbReference type="InterPro" id="IPR046938">
    <property type="entry name" value="DNA_clamp_sf"/>
</dbReference>
<keyword evidence="6 10" id="KW-0548">Nucleotidyltransferase</keyword>
<organism evidence="14 15">
    <name type="scientific">Holdemania filiformis</name>
    <dbReference type="NCBI Taxonomy" id="61171"/>
    <lineage>
        <taxon>Bacteria</taxon>
        <taxon>Bacillati</taxon>
        <taxon>Bacillota</taxon>
        <taxon>Erysipelotrichia</taxon>
        <taxon>Erysipelotrichales</taxon>
        <taxon>Erysipelotrichaceae</taxon>
        <taxon>Holdemania</taxon>
    </lineage>
</organism>
<evidence type="ECO:0000256" key="4">
    <source>
        <dbReference type="ARBA" id="ARBA00022490"/>
    </source>
</evidence>
<dbReference type="AlphaFoldDB" id="A0A412FQ69"/>
<evidence type="ECO:0000259" key="11">
    <source>
        <dbReference type="Pfam" id="PF00712"/>
    </source>
</evidence>
<evidence type="ECO:0000256" key="10">
    <source>
        <dbReference type="PIRNR" id="PIRNR000804"/>
    </source>
</evidence>
<dbReference type="EMBL" id="QRUP01000021">
    <property type="protein sequence ID" value="RGR70291.1"/>
    <property type="molecule type" value="Genomic_DNA"/>
</dbReference>
<comment type="caution">
    <text evidence="14">The sequence shown here is derived from an EMBL/GenBank/DDBJ whole genome shotgun (WGS) entry which is preliminary data.</text>
</comment>
<sequence>MNFKISKRVFYSALNTVSRAISSNSPLPALSGIKIEVNQDSIVLTGSDSDISIQTTLKGSDEEINLIVKETGSIVIEAKYILEIVRKIDADEIELEIVDGSLTKISGMSAEFRINGMRALDYPAIDFTRPGQQFEMDADVLLKVISQTTFATSDRETRPVLTGVNMKCSGKRLECVATDSYRLARKIVDLTSENNFNITIPAKSLNEVSKTIAQDSSVLIAVSDKKAQFWIGETVIQTRLIDGAYPETARLIPTEFAHELTVDSRDMLNAIDRASFIKNEGISIVKLSANSEEVVISSKSQEVGSSVENLNILTYEGNPLEISFSGKYVFEAIRVLSATTIKILFSGEMKPFVIRNTDDDSILQLVLPVRTYS</sequence>
<dbReference type="InterPro" id="IPR022637">
    <property type="entry name" value="DNA_polIII_beta_cen"/>
</dbReference>
<keyword evidence="8 10" id="KW-0239">DNA-directed DNA polymerase</keyword>
<dbReference type="RefSeq" id="WP_006058296.1">
    <property type="nucleotide sequence ID" value="NZ_CABJCV010000021.1"/>
</dbReference>
<comment type="subcellular location">
    <subcellularLocation>
        <location evidence="1 10">Cytoplasm</location>
    </subcellularLocation>
</comment>
<dbReference type="Pfam" id="PF00712">
    <property type="entry name" value="DNA_pol3_beta"/>
    <property type="match status" value="1"/>
</dbReference>
<comment type="subunit">
    <text evidence="10">Forms a ring-shaped head-to-tail homodimer around DNA.</text>
</comment>
<dbReference type="GO" id="GO:0006271">
    <property type="term" value="P:DNA strand elongation involved in DNA replication"/>
    <property type="evidence" value="ECO:0007669"/>
    <property type="project" value="TreeGrafter"/>
</dbReference>
<evidence type="ECO:0000256" key="3">
    <source>
        <dbReference type="ARBA" id="ARBA00021035"/>
    </source>
</evidence>
<accession>A0A412FQ69</accession>
<reference evidence="14 15" key="1">
    <citation type="submission" date="2018-08" db="EMBL/GenBank/DDBJ databases">
        <title>A genome reference for cultivated species of the human gut microbiota.</title>
        <authorList>
            <person name="Zou Y."/>
            <person name="Xue W."/>
            <person name="Luo G."/>
        </authorList>
    </citation>
    <scope>NUCLEOTIDE SEQUENCE [LARGE SCALE GENOMIC DNA]</scope>
    <source>
        <strain evidence="14 15">AF24-29</strain>
    </source>
</reference>
<dbReference type="NCBIfam" id="TIGR00663">
    <property type="entry name" value="dnan"/>
    <property type="match status" value="1"/>
</dbReference>
<dbReference type="GO" id="GO:0009360">
    <property type="term" value="C:DNA polymerase III complex"/>
    <property type="evidence" value="ECO:0007669"/>
    <property type="project" value="InterPro"/>
</dbReference>
<evidence type="ECO:0000256" key="6">
    <source>
        <dbReference type="ARBA" id="ARBA00022695"/>
    </source>
</evidence>
<name>A0A412FQ69_9FIRM</name>
<dbReference type="Pfam" id="PF02767">
    <property type="entry name" value="DNA_pol3_beta_2"/>
    <property type="match status" value="1"/>
</dbReference>
<proteinExistence type="inferred from homology"/>
<evidence type="ECO:0000256" key="5">
    <source>
        <dbReference type="ARBA" id="ARBA00022679"/>
    </source>
</evidence>
<gene>
    <name evidence="14" type="primary">dnaN</name>
    <name evidence="14" type="ORF">DWY25_14210</name>
</gene>
<feature type="domain" description="DNA polymerase III beta sliding clamp C-terminal" evidence="13">
    <location>
        <begin position="250"/>
        <end position="370"/>
    </location>
</feature>
<feature type="domain" description="DNA polymerase III beta sliding clamp central" evidence="12">
    <location>
        <begin position="136"/>
        <end position="247"/>
    </location>
</feature>
<keyword evidence="9" id="KW-0238">DNA-binding</keyword>
<dbReference type="Gene3D" id="3.70.10.10">
    <property type="match status" value="1"/>
</dbReference>
<dbReference type="GO" id="GO:0003677">
    <property type="term" value="F:DNA binding"/>
    <property type="evidence" value="ECO:0007669"/>
    <property type="project" value="UniProtKB-UniRule"/>
</dbReference>
<dbReference type="PANTHER" id="PTHR30478:SF0">
    <property type="entry name" value="BETA SLIDING CLAMP"/>
    <property type="match status" value="1"/>
</dbReference>
<evidence type="ECO:0000256" key="9">
    <source>
        <dbReference type="ARBA" id="ARBA00023125"/>
    </source>
</evidence>
<feature type="domain" description="DNA polymerase III beta sliding clamp N-terminal" evidence="11">
    <location>
        <begin position="1"/>
        <end position="126"/>
    </location>
</feature>
<dbReference type="SUPFAM" id="SSF55979">
    <property type="entry name" value="DNA clamp"/>
    <property type="match status" value="3"/>
</dbReference>
<dbReference type="Proteomes" id="UP000284178">
    <property type="component" value="Unassembled WGS sequence"/>
</dbReference>
<dbReference type="PANTHER" id="PTHR30478">
    <property type="entry name" value="DNA POLYMERASE III SUBUNIT BETA"/>
    <property type="match status" value="1"/>
</dbReference>
<evidence type="ECO:0000256" key="1">
    <source>
        <dbReference type="ARBA" id="ARBA00004496"/>
    </source>
</evidence>
<dbReference type="PIRSF" id="PIRSF000804">
    <property type="entry name" value="DNA_pol_III_b"/>
    <property type="match status" value="1"/>
</dbReference>
<evidence type="ECO:0000256" key="2">
    <source>
        <dbReference type="ARBA" id="ARBA00010752"/>
    </source>
</evidence>
<evidence type="ECO:0000259" key="13">
    <source>
        <dbReference type="Pfam" id="PF02768"/>
    </source>
</evidence>
<evidence type="ECO:0000259" key="12">
    <source>
        <dbReference type="Pfam" id="PF02767"/>
    </source>
</evidence>
<comment type="function">
    <text evidence="10">Confers DNA tethering and processivity to DNA polymerases and other proteins. Acts as a clamp, forming a ring around DNA (a reaction catalyzed by the clamp-loading complex) which diffuses in an ATP-independent manner freely and bidirectionally along dsDNA. Initially characterized for its ability to contact the catalytic subunit of DNA polymerase III (Pol III), a complex, multichain enzyme responsible for most of the replicative synthesis in bacteria; Pol III exhibits 3'-5' exonuclease proofreading activity. The beta chain is required for initiation of replication as well as for processivity of DNA replication.</text>
</comment>
<keyword evidence="7 10" id="KW-0235">DNA replication</keyword>
<keyword evidence="15" id="KW-1185">Reference proteome</keyword>
<evidence type="ECO:0000256" key="8">
    <source>
        <dbReference type="ARBA" id="ARBA00022932"/>
    </source>
</evidence>
<comment type="similarity">
    <text evidence="2 10">Belongs to the beta sliding clamp family.</text>
</comment>
<dbReference type="Gene3D" id="3.10.150.10">
    <property type="entry name" value="DNA Polymerase III, subunit A, domain 2"/>
    <property type="match status" value="1"/>
</dbReference>
<dbReference type="InterPro" id="IPR001001">
    <property type="entry name" value="DNA_polIII_beta"/>
</dbReference>
<dbReference type="GO" id="GO:0008408">
    <property type="term" value="F:3'-5' exonuclease activity"/>
    <property type="evidence" value="ECO:0007669"/>
    <property type="project" value="InterPro"/>
</dbReference>
<evidence type="ECO:0000313" key="14">
    <source>
        <dbReference type="EMBL" id="RGR70291.1"/>
    </source>
</evidence>
<protein>
    <recommendedName>
        <fullName evidence="3 10">Beta sliding clamp</fullName>
    </recommendedName>
</protein>
<keyword evidence="4 10" id="KW-0963">Cytoplasm</keyword>
<dbReference type="GO" id="GO:0005737">
    <property type="term" value="C:cytoplasm"/>
    <property type="evidence" value="ECO:0007669"/>
    <property type="project" value="UniProtKB-SubCell"/>
</dbReference>
<dbReference type="SMART" id="SM00480">
    <property type="entry name" value="POL3Bc"/>
    <property type="match status" value="1"/>
</dbReference>
<dbReference type="CDD" id="cd00140">
    <property type="entry name" value="beta_clamp"/>
    <property type="match status" value="1"/>
</dbReference>
<dbReference type="Pfam" id="PF02768">
    <property type="entry name" value="DNA_pol3_beta_3"/>
    <property type="match status" value="1"/>
</dbReference>
<dbReference type="GO" id="GO:0003887">
    <property type="term" value="F:DNA-directed DNA polymerase activity"/>
    <property type="evidence" value="ECO:0007669"/>
    <property type="project" value="UniProtKB-UniRule"/>
</dbReference>